<dbReference type="SUPFAM" id="SSF54695">
    <property type="entry name" value="POZ domain"/>
    <property type="match status" value="1"/>
</dbReference>
<evidence type="ECO:0000313" key="3">
    <source>
        <dbReference type="WBParaSite" id="nRc.2.0.1.t06235-RA"/>
    </source>
</evidence>
<dbReference type="AlphaFoldDB" id="A0A915HWQ1"/>
<dbReference type="Pfam" id="PF00651">
    <property type="entry name" value="BTB"/>
    <property type="match status" value="1"/>
</dbReference>
<proteinExistence type="predicted"/>
<dbReference type="Proteomes" id="UP000887565">
    <property type="component" value="Unplaced"/>
</dbReference>
<name>A0A915HWQ1_ROMCU</name>
<organism evidence="2 3">
    <name type="scientific">Romanomermis culicivorax</name>
    <name type="common">Nematode worm</name>
    <dbReference type="NCBI Taxonomy" id="13658"/>
    <lineage>
        <taxon>Eukaryota</taxon>
        <taxon>Metazoa</taxon>
        <taxon>Ecdysozoa</taxon>
        <taxon>Nematoda</taxon>
        <taxon>Enoplea</taxon>
        <taxon>Dorylaimia</taxon>
        <taxon>Mermithida</taxon>
        <taxon>Mermithoidea</taxon>
        <taxon>Mermithidae</taxon>
        <taxon>Romanomermis</taxon>
    </lineage>
</organism>
<dbReference type="Gene3D" id="3.30.710.10">
    <property type="entry name" value="Potassium Channel Kv1.1, Chain A"/>
    <property type="match status" value="1"/>
</dbReference>
<evidence type="ECO:0000313" key="2">
    <source>
        <dbReference type="Proteomes" id="UP000887565"/>
    </source>
</evidence>
<sequence length="204" mass="23580">MRLGESSNIEEVLYKVLRKRFFRCILKFLRCALKFMRFILKKCCASEMHGPFIEGLNLARSPKASATSTSSSSKFLTPSDERSFCLLLDDDNRQGNKNHGQKSKTKIYVSKELLAVASPVFKKIFYGGHFHQTRIEPSTEYYLAGKKIDDVLEFLACLFPYRDRKKIDQSNARIVLPLAVEFEAEILTKKCLKSMRNWKLNYSI</sequence>
<dbReference type="InterPro" id="IPR000210">
    <property type="entry name" value="BTB/POZ_dom"/>
</dbReference>
<protein>
    <submittedName>
        <fullName evidence="3">BTB domain-containing protein</fullName>
    </submittedName>
</protein>
<dbReference type="InterPro" id="IPR011333">
    <property type="entry name" value="SKP1/BTB/POZ_sf"/>
</dbReference>
<reference evidence="3" key="1">
    <citation type="submission" date="2022-11" db="UniProtKB">
        <authorList>
            <consortium name="WormBaseParasite"/>
        </authorList>
    </citation>
    <scope>IDENTIFICATION</scope>
</reference>
<evidence type="ECO:0000259" key="1">
    <source>
        <dbReference type="Pfam" id="PF00651"/>
    </source>
</evidence>
<keyword evidence="2" id="KW-1185">Reference proteome</keyword>
<feature type="domain" description="BTB" evidence="1">
    <location>
        <begin position="104"/>
        <end position="195"/>
    </location>
</feature>
<accession>A0A915HWQ1</accession>
<dbReference type="WBParaSite" id="nRc.2.0.1.t06235-RA">
    <property type="protein sequence ID" value="nRc.2.0.1.t06235-RA"/>
    <property type="gene ID" value="nRc.2.0.1.g06235"/>
</dbReference>